<protein>
    <submittedName>
        <fullName evidence="2">Uncharacterized protein</fullName>
    </submittedName>
</protein>
<dbReference type="AlphaFoldDB" id="A0A1I7XEI0"/>
<evidence type="ECO:0000313" key="2">
    <source>
        <dbReference type="WBParaSite" id="Hba_15944"/>
    </source>
</evidence>
<dbReference type="WBParaSite" id="Hba_15944">
    <property type="protein sequence ID" value="Hba_15944"/>
    <property type="gene ID" value="Hba_15944"/>
</dbReference>
<sequence length="32" mass="3832">MFPYILFVVYEPPKTAYSTQYSLRVPTREECC</sequence>
<dbReference type="Proteomes" id="UP000095283">
    <property type="component" value="Unplaced"/>
</dbReference>
<proteinExistence type="predicted"/>
<reference evidence="2" key="1">
    <citation type="submission" date="2016-11" db="UniProtKB">
        <authorList>
            <consortium name="WormBaseParasite"/>
        </authorList>
    </citation>
    <scope>IDENTIFICATION</scope>
</reference>
<accession>A0A1I7XEI0</accession>
<evidence type="ECO:0000313" key="1">
    <source>
        <dbReference type="Proteomes" id="UP000095283"/>
    </source>
</evidence>
<keyword evidence="1" id="KW-1185">Reference proteome</keyword>
<organism evidence="1 2">
    <name type="scientific">Heterorhabditis bacteriophora</name>
    <name type="common">Entomopathogenic nematode worm</name>
    <dbReference type="NCBI Taxonomy" id="37862"/>
    <lineage>
        <taxon>Eukaryota</taxon>
        <taxon>Metazoa</taxon>
        <taxon>Ecdysozoa</taxon>
        <taxon>Nematoda</taxon>
        <taxon>Chromadorea</taxon>
        <taxon>Rhabditida</taxon>
        <taxon>Rhabditina</taxon>
        <taxon>Rhabditomorpha</taxon>
        <taxon>Strongyloidea</taxon>
        <taxon>Heterorhabditidae</taxon>
        <taxon>Heterorhabditis</taxon>
    </lineage>
</organism>
<name>A0A1I7XEI0_HETBA</name>